<evidence type="ECO:0000313" key="2">
    <source>
        <dbReference type="EMBL" id="CRG91019.1"/>
    </source>
</evidence>
<dbReference type="GO" id="GO:0005737">
    <property type="term" value="C:cytoplasm"/>
    <property type="evidence" value="ECO:0007669"/>
    <property type="project" value="TreeGrafter"/>
</dbReference>
<dbReference type="InterPro" id="IPR051783">
    <property type="entry name" value="NAD(P)-dependent_oxidoreduct"/>
</dbReference>
<dbReference type="EMBL" id="CVMT01000009">
    <property type="protein sequence ID" value="CRG91019.1"/>
    <property type="molecule type" value="Genomic_DNA"/>
</dbReference>
<proteinExistence type="predicted"/>
<dbReference type="STRING" id="28573.A0A0U1M5Y5"/>
<protein>
    <recommendedName>
        <fullName evidence="1">NAD-dependent epimerase/dehydratase domain-containing protein</fullName>
    </recommendedName>
</protein>
<feature type="domain" description="NAD-dependent epimerase/dehydratase" evidence="1">
    <location>
        <begin position="6"/>
        <end position="225"/>
    </location>
</feature>
<dbReference type="SUPFAM" id="SSF51735">
    <property type="entry name" value="NAD(P)-binding Rossmann-fold domains"/>
    <property type="match status" value="1"/>
</dbReference>
<dbReference type="PANTHER" id="PTHR48079:SF5">
    <property type="entry name" value="DEPENDENT EPIMERASE_DEHYDRATASE, PUTATIVE (AFU_ORTHOLOGUE AFUA_7G00180)-RELATED"/>
    <property type="match status" value="1"/>
</dbReference>
<name>A0A0U1M5Y5_TALIS</name>
<organism evidence="2 3">
    <name type="scientific">Talaromyces islandicus</name>
    <name type="common">Penicillium islandicum</name>
    <dbReference type="NCBI Taxonomy" id="28573"/>
    <lineage>
        <taxon>Eukaryota</taxon>
        <taxon>Fungi</taxon>
        <taxon>Dikarya</taxon>
        <taxon>Ascomycota</taxon>
        <taxon>Pezizomycotina</taxon>
        <taxon>Eurotiomycetes</taxon>
        <taxon>Eurotiomycetidae</taxon>
        <taxon>Eurotiales</taxon>
        <taxon>Trichocomaceae</taxon>
        <taxon>Talaromyces</taxon>
        <taxon>Talaromyces sect. Islandici</taxon>
    </lineage>
</organism>
<evidence type="ECO:0000259" key="1">
    <source>
        <dbReference type="Pfam" id="PF01370"/>
    </source>
</evidence>
<dbReference type="Pfam" id="PF01370">
    <property type="entry name" value="Epimerase"/>
    <property type="match status" value="1"/>
</dbReference>
<dbReference type="Proteomes" id="UP000054383">
    <property type="component" value="Unassembled WGS sequence"/>
</dbReference>
<keyword evidence="3" id="KW-1185">Reference proteome</keyword>
<evidence type="ECO:0000313" key="3">
    <source>
        <dbReference type="Proteomes" id="UP000054383"/>
    </source>
</evidence>
<accession>A0A0U1M5Y5</accession>
<sequence>MAQSRIFMTGASGYLGSVITQLAIAQGYTVHGLSRNVSNDEKLKRLGAVPIRGDLQTLDVLRAEGTDAQVIIHLADVMTRNPDYNEGLRIDAAAVDTICEALKGTDKRLLVTSGSLVTAADPTGRETTETSPRWEAPVNDRHKAEDHAMSWAEKGVHVMSIRLAPYVYGRGGSGVQLFMKMAVGRGELIYIDDGDFKTSAVHVDDAARMYLLAAEKGNVREAFNCTSSTNTTAWQLAQAMGSILDLPVKSVKFEDALATYGNFLTRFLCAVNRASSSKAVKMLGWQPREIGILEEIRTGSYVSVAQELRQELATV</sequence>
<dbReference type="Gene3D" id="3.40.50.720">
    <property type="entry name" value="NAD(P)-binding Rossmann-like Domain"/>
    <property type="match status" value="1"/>
</dbReference>
<dbReference type="InterPro" id="IPR001509">
    <property type="entry name" value="Epimerase_deHydtase"/>
</dbReference>
<dbReference type="PANTHER" id="PTHR48079">
    <property type="entry name" value="PROTEIN YEEZ"/>
    <property type="match status" value="1"/>
</dbReference>
<dbReference type="GO" id="GO:0004029">
    <property type="term" value="F:aldehyde dehydrogenase (NAD+) activity"/>
    <property type="evidence" value="ECO:0007669"/>
    <property type="project" value="TreeGrafter"/>
</dbReference>
<dbReference type="InterPro" id="IPR036291">
    <property type="entry name" value="NAD(P)-bd_dom_sf"/>
</dbReference>
<gene>
    <name evidence="2" type="ORF">PISL3812_08067</name>
</gene>
<dbReference type="OrthoDB" id="10262413at2759"/>
<reference evidence="2 3" key="1">
    <citation type="submission" date="2015-04" db="EMBL/GenBank/DDBJ databases">
        <authorList>
            <person name="Syromyatnikov M.Y."/>
            <person name="Popov V.N."/>
        </authorList>
    </citation>
    <scope>NUCLEOTIDE SEQUENCE [LARGE SCALE GENOMIC DNA]</scope>
    <source>
        <strain evidence="2">WF-38-12</strain>
    </source>
</reference>
<dbReference type="AlphaFoldDB" id="A0A0U1M5Y5"/>
<dbReference type="OMA" id="DPMAGNY"/>